<dbReference type="RefSeq" id="WP_170141726.1">
    <property type="nucleotide sequence ID" value="NZ_BHGK01000001.1"/>
</dbReference>
<keyword evidence="1" id="KW-0067">ATP-binding</keyword>
<dbReference type="Pfam" id="PF02655">
    <property type="entry name" value="ATP-grasp_3"/>
    <property type="match status" value="1"/>
</dbReference>
<dbReference type="InterPro" id="IPR011761">
    <property type="entry name" value="ATP-grasp"/>
</dbReference>
<gene>
    <name evidence="3" type="ORF">KGMB01110_24730</name>
</gene>
<dbReference type="InterPro" id="IPR048764">
    <property type="entry name" value="PylC_N"/>
</dbReference>
<feature type="domain" description="ATP-grasp" evidence="2">
    <location>
        <begin position="118"/>
        <end position="334"/>
    </location>
</feature>
<dbReference type="Proteomes" id="UP000265643">
    <property type="component" value="Unassembled WGS sequence"/>
</dbReference>
<dbReference type="Pfam" id="PF21360">
    <property type="entry name" value="PylC-like_N"/>
    <property type="match status" value="1"/>
</dbReference>
<evidence type="ECO:0000313" key="3">
    <source>
        <dbReference type="EMBL" id="GCA68037.1"/>
    </source>
</evidence>
<keyword evidence="1" id="KW-0547">Nucleotide-binding</keyword>
<protein>
    <recommendedName>
        <fullName evidence="2">ATP-grasp domain-containing protein</fullName>
    </recommendedName>
</protein>
<organism evidence="3 4">
    <name type="scientific">Mediterraneibacter butyricigenes</name>
    <dbReference type="NCBI Taxonomy" id="2316025"/>
    <lineage>
        <taxon>Bacteria</taxon>
        <taxon>Bacillati</taxon>
        <taxon>Bacillota</taxon>
        <taxon>Clostridia</taxon>
        <taxon>Lachnospirales</taxon>
        <taxon>Lachnospiraceae</taxon>
        <taxon>Mediterraneibacter</taxon>
    </lineage>
</organism>
<evidence type="ECO:0000256" key="1">
    <source>
        <dbReference type="PROSITE-ProRule" id="PRU00409"/>
    </source>
</evidence>
<dbReference type="InterPro" id="IPR003806">
    <property type="entry name" value="ATP-grasp_PylC-type"/>
</dbReference>
<name>A0A391P3L2_9FIRM</name>
<dbReference type="SUPFAM" id="SSF56059">
    <property type="entry name" value="Glutathione synthetase ATP-binding domain-like"/>
    <property type="match status" value="1"/>
</dbReference>
<reference evidence="4" key="1">
    <citation type="submission" date="2018-09" db="EMBL/GenBank/DDBJ databases">
        <title>Draft Genome Sequence of Mediterraneibacter sp. KCTC 15684.</title>
        <authorList>
            <person name="Kim J.S."/>
            <person name="Han K.I."/>
            <person name="Suh M.K."/>
            <person name="Lee K.C."/>
            <person name="Eom M.K."/>
            <person name="Lee J.H."/>
            <person name="Park S.H."/>
            <person name="Kang S.W."/>
            <person name="Park J.E."/>
            <person name="Oh B.S."/>
            <person name="Yu S.Y."/>
            <person name="Choi S.H."/>
            <person name="Lee D.H."/>
            <person name="Yoon H."/>
            <person name="Kim B."/>
            <person name="Yang S.J."/>
            <person name="Lee J.S."/>
        </authorList>
    </citation>
    <scope>NUCLEOTIDE SEQUENCE [LARGE SCALE GENOMIC DNA]</scope>
    <source>
        <strain evidence="4">KCTC 15684</strain>
    </source>
</reference>
<dbReference type="GO" id="GO:0046872">
    <property type="term" value="F:metal ion binding"/>
    <property type="evidence" value="ECO:0007669"/>
    <property type="project" value="InterPro"/>
</dbReference>
<dbReference type="EMBL" id="BHGK01000001">
    <property type="protein sequence ID" value="GCA68037.1"/>
    <property type="molecule type" value="Genomic_DNA"/>
</dbReference>
<dbReference type="AlphaFoldDB" id="A0A391P3L2"/>
<dbReference type="GO" id="GO:0005524">
    <property type="term" value="F:ATP binding"/>
    <property type="evidence" value="ECO:0007669"/>
    <property type="project" value="UniProtKB-UniRule"/>
</dbReference>
<evidence type="ECO:0000313" key="4">
    <source>
        <dbReference type="Proteomes" id="UP000265643"/>
    </source>
</evidence>
<sequence>MRDLTVLITGCSKHSKEIVDCLVRNEDGRKVNIVAVNMDGNKLLRHGTTYQYIAPPITDPGYIPFLKKVCKETHTDIIIPYITAELELMAGHKEEFGRMGVKVSVASKESLAILNNKEKFGEKFGWYMPGQCVTDDVHTAKVVCEAHKNKKMKLCCKISGKCGGTGFCIVDNEKAYDITLFNRCGVNRYISDQDLYKIIENGNRVILQEYVEGIDYSVCVLADHGNVLAMAGYAGFDMEFGAVVNGQIITNEKAFEIARMIVKELGVDGNACFDFILEGVTGEMLKSMTVESGMRTMQTAPVKLLECNPRINASIGFCWHAGMNLVYLRCKQLLGELDTPDLIISHRHLQEGLRMQKYYESEYYI</sequence>
<dbReference type="Gene3D" id="3.30.470.20">
    <property type="entry name" value="ATP-grasp fold, B domain"/>
    <property type="match status" value="1"/>
</dbReference>
<comment type="caution">
    <text evidence="3">The sequence shown here is derived from an EMBL/GenBank/DDBJ whole genome shotgun (WGS) entry which is preliminary data.</text>
</comment>
<dbReference type="Gene3D" id="3.40.50.20">
    <property type="match status" value="1"/>
</dbReference>
<evidence type="ECO:0000259" key="2">
    <source>
        <dbReference type="PROSITE" id="PS50975"/>
    </source>
</evidence>
<dbReference type="PROSITE" id="PS50975">
    <property type="entry name" value="ATP_GRASP"/>
    <property type="match status" value="1"/>
</dbReference>
<keyword evidence="4" id="KW-1185">Reference proteome</keyword>
<accession>A0A391P3L2</accession>
<proteinExistence type="predicted"/>